<dbReference type="EMBL" id="PEXA01000040">
    <property type="protein sequence ID" value="PIU33206.1"/>
    <property type="molecule type" value="Genomic_DNA"/>
</dbReference>
<sequence length="278" mass="29722">MPKSNSGQSLLVILLVMAVILTIGLAVVSYSITDIKISQQEEESARAFSAAEAGIEESLRVGAATGATVGEITANVTEVIQGGGEDFNFGESKFPSGELANVWLIDHTEEGALNPAVSFPYNGQIKICWGEETTLGSSTPALELALVYEQGGEYKVVRQGYDPVNGRTVGFDESLDKDGGNCTSGLAFSKDISLAGGVFNLAASDKPYLLRLKLLYNSELQPIAVQANSNLPEQGKCYESSATVQVSGITRKIRQCQFFQAPPEIFDYVLFSTSDLVK</sequence>
<accession>A0A2M6YPY5</accession>
<comment type="caution">
    <text evidence="1">The sequence shown here is derived from an EMBL/GenBank/DDBJ whole genome shotgun (WGS) entry which is preliminary data.</text>
</comment>
<dbReference type="AlphaFoldDB" id="A0A2M6YPY5"/>
<reference evidence="2" key="1">
    <citation type="submission" date="2017-09" db="EMBL/GenBank/DDBJ databases">
        <title>Depth-based differentiation of microbial function through sediment-hosted aquifers and enrichment of novel symbionts in the deep terrestrial subsurface.</title>
        <authorList>
            <person name="Probst A.J."/>
            <person name="Ladd B."/>
            <person name="Jarett J.K."/>
            <person name="Geller-Mcgrath D.E."/>
            <person name="Sieber C.M.K."/>
            <person name="Emerson J.B."/>
            <person name="Anantharaman K."/>
            <person name="Thomas B.C."/>
            <person name="Malmstrom R."/>
            <person name="Stieglmeier M."/>
            <person name="Klingl A."/>
            <person name="Woyke T."/>
            <person name="Ryan C.M."/>
            <person name="Banfield J.F."/>
        </authorList>
    </citation>
    <scope>NUCLEOTIDE SEQUENCE [LARGE SCALE GENOMIC DNA]</scope>
</reference>
<evidence type="ECO:0008006" key="3">
    <source>
        <dbReference type="Google" id="ProtNLM"/>
    </source>
</evidence>
<protein>
    <recommendedName>
        <fullName evidence="3">Type 4 fimbrial biogenesis protein PilX N-terminal domain-containing protein</fullName>
    </recommendedName>
</protein>
<name>A0A2M6YPY5_9BACT</name>
<organism evidence="1 2">
    <name type="scientific">Candidatus Shapirobacteria bacterium CG07_land_8_20_14_0_80_39_12</name>
    <dbReference type="NCBI Taxonomy" id="1974480"/>
    <lineage>
        <taxon>Bacteria</taxon>
        <taxon>Candidatus Shapironibacteriota</taxon>
    </lineage>
</organism>
<evidence type="ECO:0000313" key="2">
    <source>
        <dbReference type="Proteomes" id="UP000229559"/>
    </source>
</evidence>
<dbReference type="Proteomes" id="UP000229559">
    <property type="component" value="Unassembled WGS sequence"/>
</dbReference>
<gene>
    <name evidence="1" type="ORF">COT04_01250</name>
</gene>
<evidence type="ECO:0000313" key="1">
    <source>
        <dbReference type="EMBL" id="PIU33206.1"/>
    </source>
</evidence>
<proteinExistence type="predicted"/>